<proteinExistence type="predicted"/>
<feature type="region of interest" description="Disordered" evidence="1">
    <location>
        <begin position="234"/>
        <end position="256"/>
    </location>
</feature>
<gene>
    <name evidence="2" type="ORF">MIND_01103500</name>
</gene>
<sequence>MSHIHSTRQVDDDDKGELIPGQHRRPEPVQESSGHLNVEYDKRLPLILHYDKFCTDLVSTVDDALRYSSFECYIYGICQVIFNTFTLRYDDKSPNRETSVRCEQQYSFIKKYTQLPNDLVRRKYCTPDFACVRTDATPQRRLIFFAEIKALAASTEQEAVDAWFINPDMEAIQDKMQATLSQVANQLHFAKHFFGDVAASEGWHIFVVCGVFWSLHYIDSGTLLRSGYRAGEAAGPSTRSANGQANAKRSKPDTTATTVDLDTFDPALVTPISTNIIEPAQSFFDMTILQGRPTHGNCPLNPNLDAAFTRIINHYRFASWSDHFTPCNWFHPRAASEE</sequence>
<organism evidence="2 3">
    <name type="scientific">Mycena indigotica</name>
    <dbReference type="NCBI Taxonomy" id="2126181"/>
    <lineage>
        <taxon>Eukaryota</taxon>
        <taxon>Fungi</taxon>
        <taxon>Dikarya</taxon>
        <taxon>Basidiomycota</taxon>
        <taxon>Agaricomycotina</taxon>
        <taxon>Agaricomycetes</taxon>
        <taxon>Agaricomycetidae</taxon>
        <taxon>Agaricales</taxon>
        <taxon>Marasmiineae</taxon>
        <taxon>Mycenaceae</taxon>
        <taxon>Mycena</taxon>
    </lineage>
</organism>
<feature type="region of interest" description="Disordered" evidence="1">
    <location>
        <begin position="1"/>
        <end position="34"/>
    </location>
</feature>
<evidence type="ECO:0000313" key="3">
    <source>
        <dbReference type="Proteomes" id="UP000636479"/>
    </source>
</evidence>
<dbReference type="RefSeq" id="XP_037216996.1">
    <property type="nucleotide sequence ID" value="XM_037367602.1"/>
</dbReference>
<dbReference type="GeneID" id="59350118"/>
<accession>A0A8H6SA28</accession>
<protein>
    <submittedName>
        <fullName evidence="2">Uncharacterized protein</fullName>
    </submittedName>
</protein>
<dbReference type="OrthoDB" id="2996582at2759"/>
<dbReference type="AlphaFoldDB" id="A0A8H6SA28"/>
<evidence type="ECO:0000313" key="2">
    <source>
        <dbReference type="EMBL" id="KAF7295633.1"/>
    </source>
</evidence>
<keyword evidence="3" id="KW-1185">Reference proteome</keyword>
<reference evidence="2" key="1">
    <citation type="submission" date="2020-05" db="EMBL/GenBank/DDBJ databases">
        <title>Mycena genomes resolve the evolution of fungal bioluminescence.</title>
        <authorList>
            <person name="Tsai I.J."/>
        </authorList>
    </citation>
    <scope>NUCLEOTIDE SEQUENCE</scope>
    <source>
        <strain evidence="2">171206Taipei</strain>
    </source>
</reference>
<dbReference type="EMBL" id="JACAZF010000009">
    <property type="protein sequence ID" value="KAF7295633.1"/>
    <property type="molecule type" value="Genomic_DNA"/>
</dbReference>
<dbReference type="Proteomes" id="UP000636479">
    <property type="component" value="Unassembled WGS sequence"/>
</dbReference>
<comment type="caution">
    <text evidence="2">The sequence shown here is derived from an EMBL/GenBank/DDBJ whole genome shotgun (WGS) entry which is preliminary data.</text>
</comment>
<evidence type="ECO:0000256" key="1">
    <source>
        <dbReference type="SAM" id="MobiDB-lite"/>
    </source>
</evidence>
<name>A0A8H6SA28_9AGAR</name>
<feature type="compositionally biased region" description="Polar residues" evidence="1">
    <location>
        <begin position="237"/>
        <end position="256"/>
    </location>
</feature>